<feature type="compositionally biased region" description="Low complexity" evidence="1">
    <location>
        <begin position="433"/>
        <end position="447"/>
    </location>
</feature>
<dbReference type="SMART" id="SM00327">
    <property type="entry name" value="VWA"/>
    <property type="match status" value="1"/>
</dbReference>
<evidence type="ECO:0008006" key="6">
    <source>
        <dbReference type="Google" id="ProtNLM"/>
    </source>
</evidence>
<dbReference type="Proteomes" id="UP000838763">
    <property type="component" value="Unassembled WGS sequence"/>
</dbReference>
<reference evidence="4" key="1">
    <citation type="submission" date="2022-11" db="EMBL/GenBank/DDBJ databases">
        <authorList>
            <person name="Scott C."/>
            <person name="Bruce N."/>
        </authorList>
    </citation>
    <scope>NUCLEOTIDE SEQUENCE</scope>
</reference>
<dbReference type="PROSITE" id="PS50234">
    <property type="entry name" value="VWFA"/>
    <property type="match status" value="1"/>
</dbReference>
<dbReference type="OrthoDB" id="1729737at2759"/>
<protein>
    <recommendedName>
        <fullName evidence="6">von Willebrand domain-containing protein</fullName>
    </recommendedName>
</protein>
<dbReference type="PANTHER" id="PTHR45737">
    <property type="entry name" value="VON WILLEBRAND FACTOR A DOMAIN-CONTAINING PROTEIN 5A"/>
    <property type="match status" value="1"/>
</dbReference>
<evidence type="ECO:0000259" key="3">
    <source>
        <dbReference type="PROSITE" id="PS51468"/>
    </source>
</evidence>
<dbReference type="PROSITE" id="PS51468">
    <property type="entry name" value="VIT"/>
    <property type="match status" value="1"/>
</dbReference>
<name>A0A9P1H265_9PEZI</name>
<feature type="region of interest" description="Disordered" evidence="1">
    <location>
        <begin position="687"/>
        <end position="722"/>
    </location>
</feature>
<feature type="region of interest" description="Disordered" evidence="1">
    <location>
        <begin position="570"/>
        <end position="589"/>
    </location>
</feature>
<accession>A0A9P1H265</accession>
<feature type="domain" description="VIT" evidence="3">
    <location>
        <begin position="1"/>
        <end position="97"/>
    </location>
</feature>
<organism evidence="4 5">
    <name type="scientific">Parascedosporium putredinis</name>
    <dbReference type="NCBI Taxonomy" id="1442378"/>
    <lineage>
        <taxon>Eukaryota</taxon>
        <taxon>Fungi</taxon>
        <taxon>Dikarya</taxon>
        <taxon>Ascomycota</taxon>
        <taxon>Pezizomycotina</taxon>
        <taxon>Sordariomycetes</taxon>
        <taxon>Hypocreomycetidae</taxon>
        <taxon>Microascales</taxon>
        <taxon>Microascaceae</taxon>
        <taxon>Parascedosporium</taxon>
    </lineage>
</organism>
<keyword evidence="5" id="KW-1185">Reference proteome</keyword>
<dbReference type="EMBL" id="CALLCH030000010">
    <property type="protein sequence ID" value="CAI4214200.1"/>
    <property type="molecule type" value="Genomic_DNA"/>
</dbReference>
<evidence type="ECO:0000313" key="4">
    <source>
        <dbReference type="EMBL" id="CAI4214200.1"/>
    </source>
</evidence>
<dbReference type="Pfam" id="PF08487">
    <property type="entry name" value="VIT"/>
    <property type="match status" value="2"/>
</dbReference>
<dbReference type="SUPFAM" id="SSF53300">
    <property type="entry name" value="vWA-like"/>
    <property type="match status" value="1"/>
</dbReference>
<dbReference type="Gene3D" id="3.40.50.410">
    <property type="entry name" value="von Willebrand factor, type A domain"/>
    <property type="match status" value="1"/>
</dbReference>
<proteinExistence type="predicted"/>
<feature type="region of interest" description="Disordered" evidence="1">
    <location>
        <begin position="398"/>
        <end position="447"/>
    </location>
</feature>
<dbReference type="InterPro" id="IPR002035">
    <property type="entry name" value="VWF_A"/>
</dbReference>
<dbReference type="Pfam" id="PF13768">
    <property type="entry name" value="VWA_3"/>
    <property type="match status" value="1"/>
</dbReference>
<gene>
    <name evidence="4" type="ORF">PPNO1_LOCUS3934</name>
</gene>
<dbReference type="PANTHER" id="PTHR45737:SF6">
    <property type="entry name" value="VON WILLEBRAND FACTOR A DOMAIN-CONTAINING PROTEIN 5A"/>
    <property type="match status" value="1"/>
</dbReference>
<evidence type="ECO:0000256" key="1">
    <source>
        <dbReference type="SAM" id="MobiDB-lite"/>
    </source>
</evidence>
<dbReference type="InterPro" id="IPR013694">
    <property type="entry name" value="VIT"/>
</dbReference>
<evidence type="ECO:0000259" key="2">
    <source>
        <dbReference type="PROSITE" id="PS50234"/>
    </source>
</evidence>
<dbReference type="InterPro" id="IPR036465">
    <property type="entry name" value="vWFA_dom_sf"/>
</dbReference>
<comment type="caution">
    <text evidence="4">The sequence shown here is derived from an EMBL/GenBank/DDBJ whole genome shotgun (WGS) entry which is preliminary data.</text>
</comment>
<evidence type="ECO:0000313" key="5">
    <source>
        <dbReference type="Proteomes" id="UP000838763"/>
    </source>
</evidence>
<feature type="domain" description="VWFA" evidence="2">
    <location>
        <begin position="215"/>
        <end position="390"/>
    </location>
</feature>
<dbReference type="AlphaFoldDB" id="A0A9P1H265"/>
<sequence>MDAHVSILSSVSRTTLTQTFTTEGLSSALTEVKYAFPIYDGVSVVAFTCTIGDRVARDRGEAAALLEQVPEAADVWTTSVGNIPANTNVKVEISYLGELKHDAEVDGIRYTIPAVIAPRYGQMPESMLSTNSSLGGKGGLKIVVDAQVPAALAAKASATLTSGSTEFEKDFVLHVIATNTSNPVALLENHPTLPNQRALMATLVPRFNLPPDKPEIVFVCDRSGSMGWGKIENLKAALHIFLKSLPVGVKFNICSFGSSYSLLWDRSKSYDKSSLDEASRHIDTFDSNMGGTEMCQPIKAVFEKRYKDMNLEVFLLTDGDIWDQDKLFGIINSEVASSKGAIRVFTLGIGTGASTLEIKYAESKGDDKPQAEEGDDADDFELVEKVLDCLVVDDSRSEKTLVSGESETAKKKPEPETPPASSGTDAKFDHLPPSRSPSSSKPPSRSPLFPFNRTSVYVLMSDETARRPVKSVVLRGTSVHGALELEIPVTTLDEPGETVHQLAARKAVKELEEGKGWIRHAKDAGDELLSRRYDGRFSDMVEREAVRLGVRYQVAGRWCSFVAVEERPGEEAARQLSAPKEGEEGSAASEEEAVLESYAVAPAFQAQRSRKGAWAAWWAWRGACLFGAAPPAPGGSAQVESVALRGYAMDSLADKSNDLAAQSALFAQSSKAAAPPSLTDKAFSLFGSKKKRSGDPPPVTASSFSSMEKKKESSGFGGGGGSAGFRTSTTSAFGGHLAALDSGRPPPLLLAGRPAALDSVVLPGTRALPDPALAREPNPAAAFGQMHHRANLSASARSHGAHAVAAVVPTPVAQDPMTAIVDLQTFEGFWPAASAGELLAALGGTSDEKIVAALEASTATWAAALKGNADARLTAFVLVYLAKKLGSERDVWDMMAEKALDWLRGWWVVWSRMSWRGFGGFCK</sequence>